<sequence length="291" mass="33200">MTRDRVNRTIGYFTTKAGYTIEYSIVGKGEPLLMMHGGHSNCREELGYREFYEHGYSVITPSRPGYGKTSKELGENLSVACDAYKELLDHLCIDQVHLIAISAGGPSGINFVTSYPQQVRSLVLQSAVTRRWLTPADKLYKSAQIMFNPSLEKYVWAMMRTMNYFFPKLIFKSMIGSFSQLPKSEVLNQTNEHDLEQFSNMLKDQRSGHGFLIDLVQTGKQLDHELSAIRCPTLIMHSIHDASVPIDHARFAHEVILSSQLCELNSWGHLIWLGEDSAEMYRKLFVFLDKH</sequence>
<evidence type="ECO:0000313" key="3">
    <source>
        <dbReference type="EMBL" id="MET3549672.1"/>
    </source>
</evidence>
<dbReference type="Gene3D" id="3.40.50.1820">
    <property type="entry name" value="alpha/beta hydrolase"/>
    <property type="match status" value="1"/>
</dbReference>
<dbReference type="Proteomes" id="UP001549098">
    <property type="component" value="Unassembled WGS sequence"/>
</dbReference>
<dbReference type="InterPro" id="IPR050266">
    <property type="entry name" value="AB_hydrolase_sf"/>
</dbReference>
<gene>
    <name evidence="3" type="ORF">ABID47_006333</name>
</gene>
<reference evidence="3 4" key="1">
    <citation type="submission" date="2024-06" db="EMBL/GenBank/DDBJ databases">
        <title>Genomic Encyclopedia of Type Strains, Phase IV (KMG-IV): sequencing the most valuable type-strain genomes for metagenomic binning, comparative biology and taxonomic classification.</title>
        <authorList>
            <person name="Goeker M."/>
        </authorList>
    </citation>
    <scope>NUCLEOTIDE SEQUENCE [LARGE SCALE GENOMIC DNA]</scope>
    <source>
        <strain evidence="3 4">DSM 17253</strain>
    </source>
</reference>
<evidence type="ECO:0000259" key="2">
    <source>
        <dbReference type="Pfam" id="PF00561"/>
    </source>
</evidence>
<proteinExistence type="predicted"/>
<name>A0ABV2FDI9_9BACL</name>
<dbReference type="RefSeq" id="WP_354502885.1">
    <property type="nucleotide sequence ID" value="NZ_JBEPLV010000009.1"/>
</dbReference>
<evidence type="ECO:0000313" key="4">
    <source>
        <dbReference type="Proteomes" id="UP001549098"/>
    </source>
</evidence>
<accession>A0ABV2FDI9</accession>
<protein>
    <submittedName>
        <fullName evidence="3">Pimeloyl-ACP methyl ester carboxylesterase</fullName>
    </submittedName>
</protein>
<dbReference type="PANTHER" id="PTHR43798">
    <property type="entry name" value="MONOACYLGLYCEROL LIPASE"/>
    <property type="match status" value="1"/>
</dbReference>
<evidence type="ECO:0000256" key="1">
    <source>
        <dbReference type="ARBA" id="ARBA00022801"/>
    </source>
</evidence>
<dbReference type="InterPro" id="IPR029058">
    <property type="entry name" value="AB_hydrolase_fold"/>
</dbReference>
<feature type="domain" description="AB hydrolase-1" evidence="2">
    <location>
        <begin position="33"/>
        <end position="271"/>
    </location>
</feature>
<dbReference type="InterPro" id="IPR000073">
    <property type="entry name" value="AB_hydrolase_1"/>
</dbReference>
<comment type="caution">
    <text evidence="3">The sequence shown here is derived from an EMBL/GenBank/DDBJ whole genome shotgun (WGS) entry which is preliminary data.</text>
</comment>
<organism evidence="3 4">
    <name type="scientific">Paenibacillus favisporus</name>
    <dbReference type="NCBI Taxonomy" id="221028"/>
    <lineage>
        <taxon>Bacteria</taxon>
        <taxon>Bacillati</taxon>
        <taxon>Bacillota</taxon>
        <taxon>Bacilli</taxon>
        <taxon>Bacillales</taxon>
        <taxon>Paenibacillaceae</taxon>
        <taxon>Paenibacillus</taxon>
    </lineage>
</organism>
<keyword evidence="1" id="KW-0378">Hydrolase</keyword>
<dbReference type="PRINTS" id="PR00111">
    <property type="entry name" value="ABHYDROLASE"/>
</dbReference>
<keyword evidence="4" id="KW-1185">Reference proteome</keyword>
<dbReference type="Pfam" id="PF00561">
    <property type="entry name" value="Abhydrolase_1"/>
    <property type="match status" value="1"/>
</dbReference>
<dbReference type="EMBL" id="JBEPLV010000009">
    <property type="protein sequence ID" value="MET3549672.1"/>
    <property type="molecule type" value="Genomic_DNA"/>
</dbReference>
<dbReference type="SUPFAM" id="SSF53474">
    <property type="entry name" value="alpha/beta-Hydrolases"/>
    <property type="match status" value="1"/>
</dbReference>
<dbReference type="PANTHER" id="PTHR43798:SF31">
    <property type="entry name" value="AB HYDROLASE SUPERFAMILY PROTEIN YCLE"/>
    <property type="match status" value="1"/>
</dbReference>